<protein>
    <submittedName>
        <fullName evidence="2">Exopolysaccharide biosynthesis protein</fullName>
    </submittedName>
</protein>
<dbReference type="EMBL" id="LVKI01000027">
    <property type="protein sequence ID" value="OAQ07645.1"/>
    <property type="molecule type" value="Genomic_DNA"/>
</dbReference>
<sequence>MPSDNMYIPIQVGNNPQNFKGYLRDNTGINISNKNASYCELTAQYWGAKNRTADVKGLVHYRRLFSNGSTNFFKSVPAKWKDVLTHQKLEQLMHNYDMVLPRKRNYHIETLWSHYEHSHHIEGLKKTREVINDLYPEYLPYFDKHMNEKKGHMFNILIAKSELFDAYTDWLMKVLNEVENRIDISNYSASEQRIFGYISELLLDVWVEYNGVNYTELPVMFMGNQHWGKKIFNFIKRKFKGRE</sequence>
<proteinExistence type="predicted"/>
<feature type="domain" description="DUF4422" evidence="1">
    <location>
        <begin position="1"/>
        <end position="210"/>
    </location>
</feature>
<evidence type="ECO:0000259" key="1">
    <source>
        <dbReference type="Pfam" id="PF14393"/>
    </source>
</evidence>
<reference evidence="3" key="1">
    <citation type="submission" date="2016-03" db="EMBL/GenBank/DDBJ databases">
        <authorList>
            <person name="Johnson T.J."/>
            <person name="Youmans B."/>
            <person name="Case K."/>
            <person name="Noll S."/>
        </authorList>
    </citation>
    <scope>NUCLEOTIDE SEQUENCE [LARGE SCALE GENOMIC DNA]</scope>
    <source>
        <strain evidence="3">UMNLAv8</strain>
    </source>
</reference>
<comment type="caution">
    <text evidence="2">The sequence shown here is derived from an EMBL/GenBank/DDBJ whole genome shotgun (WGS) entry which is preliminary data.</text>
</comment>
<gene>
    <name evidence="2" type="ORF">A3O14_05895</name>
</gene>
<evidence type="ECO:0000313" key="2">
    <source>
        <dbReference type="EMBL" id="OAQ07645.1"/>
    </source>
</evidence>
<evidence type="ECO:0000313" key="3">
    <source>
        <dbReference type="Proteomes" id="UP000078520"/>
    </source>
</evidence>
<accession>A0A179CF20</accession>
<name>A0A179CF20_9LACO</name>
<dbReference type="InterPro" id="IPR025536">
    <property type="entry name" value="DUF4422"/>
</dbReference>
<dbReference type="Pfam" id="PF14393">
    <property type="entry name" value="DUF4422"/>
    <property type="match status" value="1"/>
</dbReference>
<dbReference type="AlphaFoldDB" id="A0A179CF20"/>
<organism evidence="2 3">
    <name type="scientific">Ligilactobacillus aviarius</name>
    <dbReference type="NCBI Taxonomy" id="1606"/>
    <lineage>
        <taxon>Bacteria</taxon>
        <taxon>Bacillati</taxon>
        <taxon>Bacillota</taxon>
        <taxon>Bacilli</taxon>
        <taxon>Lactobacillales</taxon>
        <taxon>Lactobacillaceae</taxon>
        <taxon>Ligilactobacillus</taxon>
    </lineage>
</organism>
<dbReference type="Proteomes" id="UP000078520">
    <property type="component" value="Unassembled WGS sequence"/>
</dbReference>